<dbReference type="InterPro" id="IPR019734">
    <property type="entry name" value="TPR_rpt"/>
</dbReference>
<dbReference type="EMBL" id="JAENIL010000033">
    <property type="protein sequence ID" value="MBK1878649.1"/>
    <property type="molecule type" value="Genomic_DNA"/>
</dbReference>
<keyword evidence="1" id="KW-0802">TPR repeat</keyword>
<feature type="repeat" description="TPR" evidence="1">
    <location>
        <begin position="381"/>
        <end position="414"/>
    </location>
</feature>
<dbReference type="SUPFAM" id="SSF48452">
    <property type="entry name" value="TPR-like"/>
    <property type="match status" value="2"/>
</dbReference>
<organism evidence="2 3">
    <name type="scientific">Pelagicoccus mobilis</name>
    <dbReference type="NCBI Taxonomy" id="415221"/>
    <lineage>
        <taxon>Bacteria</taxon>
        <taxon>Pseudomonadati</taxon>
        <taxon>Verrucomicrobiota</taxon>
        <taxon>Opitutia</taxon>
        <taxon>Puniceicoccales</taxon>
        <taxon>Pelagicoccaceae</taxon>
        <taxon>Pelagicoccus</taxon>
    </lineage>
</organism>
<evidence type="ECO:0008006" key="4">
    <source>
        <dbReference type="Google" id="ProtNLM"/>
    </source>
</evidence>
<protein>
    <recommendedName>
        <fullName evidence="4">Tetratricopeptide repeat protein</fullName>
    </recommendedName>
</protein>
<dbReference type="PANTHER" id="PTHR12558">
    <property type="entry name" value="CELL DIVISION CYCLE 16,23,27"/>
    <property type="match status" value="1"/>
</dbReference>
<evidence type="ECO:0000256" key="1">
    <source>
        <dbReference type="PROSITE-ProRule" id="PRU00339"/>
    </source>
</evidence>
<evidence type="ECO:0000313" key="3">
    <source>
        <dbReference type="Proteomes" id="UP000617628"/>
    </source>
</evidence>
<dbReference type="Gene3D" id="1.25.40.10">
    <property type="entry name" value="Tetratricopeptide repeat domain"/>
    <property type="match status" value="2"/>
</dbReference>
<dbReference type="PANTHER" id="PTHR12558:SF13">
    <property type="entry name" value="CELL DIVISION CYCLE PROTEIN 27 HOMOLOG"/>
    <property type="match status" value="1"/>
</dbReference>
<dbReference type="RefSeq" id="WP_200356861.1">
    <property type="nucleotide sequence ID" value="NZ_JAENIL010000033.1"/>
</dbReference>
<dbReference type="Proteomes" id="UP000617628">
    <property type="component" value="Unassembled WGS sequence"/>
</dbReference>
<dbReference type="AlphaFoldDB" id="A0A934S3B8"/>
<proteinExistence type="predicted"/>
<name>A0A934S3B8_9BACT</name>
<gene>
    <name evidence="2" type="ORF">JIN87_17345</name>
</gene>
<reference evidence="2" key="1">
    <citation type="submission" date="2021-01" db="EMBL/GenBank/DDBJ databases">
        <title>Modified the classification status of verrucomicrobia.</title>
        <authorList>
            <person name="Feng X."/>
        </authorList>
    </citation>
    <scope>NUCLEOTIDE SEQUENCE</scope>
    <source>
        <strain evidence="2">KCTC 13126</strain>
    </source>
</reference>
<comment type="caution">
    <text evidence="2">The sequence shown here is derived from an EMBL/GenBank/DDBJ whole genome shotgun (WGS) entry which is preliminary data.</text>
</comment>
<dbReference type="PROSITE" id="PS50005">
    <property type="entry name" value="TPR"/>
    <property type="match status" value="1"/>
</dbReference>
<accession>A0A934S3B8</accession>
<dbReference type="InterPro" id="IPR011990">
    <property type="entry name" value="TPR-like_helical_dom_sf"/>
</dbReference>
<sequence>MAEVPLKELDRRVRKQFENARIAVERGNFEYTIEICSSILAENPGCLEVRHLLRQAQQSVFAKQGRGFLLKSKLAVEVRTLVVYGKPYIKKNPGLAMQYGERALSRNPVDAGALSLVAAGAEELGLYETAVFCLQNICDSETKDFALMKRYCEALIQIGETNQAVSIAERLKQLKPENSIIQELVKSASVAHSINKGKWAEEEQDFRSKLRDEDLAGALERENRLIQDSDDLHGKARELVDAIHRDPQDLDLYKELVKVYLFTDEYREALVWLDKAAQLPQATADVVLKQLRSEIMIKATELDLQKLLNESKGDEDSVERIQKLEHDLELLKLEESRKLVEQFPNDYGQRLSFGELLLSAGQVDEAIREFQVAQRSNSLKQRAFVMLGRSFSKKRLFDLALEQFDQAIAETPGMDDFKKDVIYSSAECCEAIGDKEDAIRRYKLIYANDISFRDVANKIDRFYSSEEA</sequence>
<keyword evidence="3" id="KW-1185">Reference proteome</keyword>
<evidence type="ECO:0000313" key="2">
    <source>
        <dbReference type="EMBL" id="MBK1878649.1"/>
    </source>
</evidence>